<reference evidence="10 11" key="1">
    <citation type="submission" date="2014-03" db="EMBL/GenBank/DDBJ databases">
        <authorList>
            <person name="Sibley D."/>
            <person name="Venepally P."/>
            <person name="Karamycheva S."/>
            <person name="Hadjithomas M."/>
            <person name="Khan A."/>
            <person name="Brunk B."/>
            <person name="Roos D."/>
            <person name="Caler E."/>
            <person name="Lorenzi H."/>
        </authorList>
    </citation>
    <scope>NUCLEOTIDE SEQUENCE [LARGE SCALE GENOMIC DNA]</scope>
    <source>
        <strain evidence="11">p89</strain>
    </source>
</reference>
<feature type="region of interest" description="Disordered" evidence="9">
    <location>
        <begin position="117"/>
        <end position="140"/>
    </location>
</feature>
<dbReference type="PROSITE" id="PS50082">
    <property type="entry name" value="WD_REPEATS_2"/>
    <property type="match status" value="2"/>
</dbReference>
<dbReference type="InterPro" id="IPR036322">
    <property type="entry name" value="WD40_repeat_dom_sf"/>
</dbReference>
<keyword evidence="4" id="KW-0378">Hydrolase</keyword>
<dbReference type="SMART" id="SM00320">
    <property type="entry name" value="WD40"/>
    <property type="match status" value="3"/>
</dbReference>
<dbReference type="PANTHER" id="PTHR46042:SF1">
    <property type="entry name" value="DIPHTHINE METHYLTRANSFERASE"/>
    <property type="match status" value="1"/>
</dbReference>
<comment type="similarity">
    <text evidence="5">Belongs to the DPH7 family.</text>
</comment>
<dbReference type="GO" id="GO:0005737">
    <property type="term" value="C:cytoplasm"/>
    <property type="evidence" value="ECO:0007669"/>
    <property type="project" value="TreeGrafter"/>
</dbReference>
<dbReference type="PANTHER" id="PTHR46042">
    <property type="entry name" value="DIPHTHINE METHYLTRANSFERASE"/>
    <property type="match status" value="1"/>
</dbReference>
<accession>A0A086JA33</accession>
<keyword evidence="3" id="KW-0677">Repeat</keyword>
<organism evidence="10 11">
    <name type="scientific">Toxoplasma gondii p89</name>
    <dbReference type="NCBI Taxonomy" id="943119"/>
    <lineage>
        <taxon>Eukaryota</taxon>
        <taxon>Sar</taxon>
        <taxon>Alveolata</taxon>
        <taxon>Apicomplexa</taxon>
        <taxon>Conoidasida</taxon>
        <taxon>Coccidia</taxon>
        <taxon>Eucoccidiorida</taxon>
        <taxon>Eimeriorina</taxon>
        <taxon>Sarcocystidae</taxon>
        <taxon>Toxoplasma</taxon>
    </lineage>
</organism>
<evidence type="ECO:0000256" key="2">
    <source>
        <dbReference type="ARBA" id="ARBA00022574"/>
    </source>
</evidence>
<evidence type="ECO:0000313" key="10">
    <source>
        <dbReference type="EMBL" id="KFG29001.1"/>
    </source>
</evidence>
<evidence type="ECO:0000256" key="6">
    <source>
        <dbReference type="ARBA" id="ARBA00039131"/>
    </source>
</evidence>
<name>A0A086JA33_TOXGO</name>
<comment type="pathway">
    <text evidence="1">Protein modification; peptidyl-diphthamide biosynthesis.</text>
</comment>
<feature type="compositionally biased region" description="Polar residues" evidence="9">
    <location>
        <begin position="209"/>
        <end position="218"/>
    </location>
</feature>
<dbReference type="InterPro" id="IPR019775">
    <property type="entry name" value="WD40_repeat_CS"/>
</dbReference>
<dbReference type="Gene3D" id="2.130.10.10">
    <property type="entry name" value="YVTN repeat-like/Quinoprotein amine dehydrogenase"/>
    <property type="match status" value="1"/>
</dbReference>
<sequence>MPQDFLRFALPSNADCLESWAEGWARGQDAFPRCTTCASVGRGLQEDGSCDTMSQCLFSGMFAAGLYAHDESANTRNGGLSFFCAFRGINNKAGDNVENGERTTLQTVSQAAVMSTAQHRTERSAGFRDVGGNKSTDSDAGHSDEFICVHPVGTVDVGAGILDLRWLPRATMSVTHQGTEHAEQAVRTRAWLPPFPADGEPRPGKDEAQTTTPDSSDACSSVLAAVGADRALHILQVSLENSSAAATSSNSEDELLLNASNARNSPFGEAPALSPPSDVLNHQSNACDKKSLTLPVCRCARLARILLPGIHDSAKTASGTVIGVGMDSLGDDGRLLAACCSDGHVSVVKDMEHVHASWRAHEAEAWCIAFDPHEHGNTMATGADDCIVRLWDLRCREFTTVGSNEDESVPAALVMENKRSHSMGVTSITFFPDDPNLLLTGSYDEAVRIFDRRHLQSPLTSYKVSGGVWRLKWHTPEKQSRRLLLVAACHGGGELWRVGDTKSDIERLGVFSGHQSMTYGISALSIKCLRRQCMRRWSAANCLPGTVGRPFVASDATASLSGSIFLSCSFYDRLLAVW</sequence>
<evidence type="ECO:0000256" key="4">
    <source>
        <dbReference type="ARBA" id="ARBA00022801"/>
    </source>
</evidence>
<evidence type="ECO:0000256" key="3">
    <source>
        <dbReference type="ARBA" id="ARBA00022737"/>
    </source>
</evidence>
<feature type="region of interest" description="Disordered" evidence="9">
    <location>
        <begin position="177"/>
        <end position="218"/>
    </location>
</feature>
<keyword evidence="2 8" id="KW-0853">WD repeat</keyword>
<gene>
    <name evidence="10" type="ORF">TGP89_242610</name>
</gene>
<evidence type="ECO:0000256" key="9">
    <source>
        <dbReference type="SAM" id="MobiDB-lite"/>
    </source>
</evidence>
<dbReference type="OrthoDB" id="329237at2759"/>
<evidence type="ECO:0000313" key="11">
    <source>
        <dbReference type="Proteomes" id="UP000028828"/>
    </source>
</evidence>
<dbReference type="AlphaFoldDB" id="A0A086JA33"/>
<dbReference type="PROSITE" id="PS50294">
    <property type="entry name" value="WD_REPEATS_REGION"/>
    <property type="match status" value="2"/>
</dbReference>
<dbReference type="GO" id="GO:0017183">
    <property type="term" value="P:protein histidyl modification to diphthamide"/>
    <property type="evidence" value="ECO:0007669"/>
    <property type="project" value="TreeGrafter"/>
</dbReference>
<comment type="caution">
    <text evidence="10">The sequence shown here is derived from an EMBL/GenBank/DDBJ whole genome shotgun (WGS) entry which is preliminary data.</text>
</comment>
<dbReference type="Pfam" id="PF00400">
    <property type="entry name" value="WD40"/>
    <property type="match status" value="2"/>
</dbReference>
<protein>
    <recommendedName>
        <fullName evidence="6">methylated diphthine methylhydrolase</fullName>
        <ecNumber evidence="6">3.1.1.97</ecNumber>
    </recommendedName>
</protein>
<comment type="catalytic activity">
    <reaction evidence="7">
        <text>diphthine methyl ester-[translation elongation factor 2] + H2O = diphthine-[translation elongation factor 2] + methanol + H(+)</text>
        <dbReference type="Rhea" id="RHEA:42656"/>
        <dbReference type="Rhea" id="RHEA-COMP:10172"/>
        <dbReference type="Rhea" id="RHEA-COMP:10173"/>
        <dbReference type="ChEBI" id="CHEBI:15377"/>
        <dbReference type="ChEBI" id="CHEBI:15378"/>
        <dbReference type="ChEBI" id="CHEBI:17790"/>
        <dbReference type="ChEBI" id="CHEBI:79005"/>
        <dbReference type="ChEBI" id="CHEBI:82696"/>
        <dbReference type="EC" id="3.1.1.97"/>
    </reaction>
</comment>
<feature type="repeat" description="WD" evidence="8">
    <location>
        <begin position="358"/>
        <end position="401"/>
    </location>
</feature>
<evidence type="ECO:0000256" key="5">
    <source>
        <dbReference type="ARBA" id="ARBA00038092"/>
    </source>
</evidence>
<dbReference type="GO" id="GO:0061685">
    <property type="term" value="F:diphthine methylesterase activity"/>
    <property type="evidence" value="ECO:0007669"/>
    <property type="project" value="UniProtKB-EC"/>
</dbReference>
<dbReference type="InterPro" id="IPR001680">
    <property type="entry name" value="WD40_rpt"/>
</dbReference>
<feature type="repeat" description="WD" evidence="8">
    <location>
        <begin position="418"/>
        <end position="451"/>
    </location>
</feature>
<dbReference type="PROSITE" id="PS00678">
    <property type="entry name" value="WD_REPEATS_1"/>
    <property type="match status" value="1"/>
</dbReference>
<dbReference type="Proteomes" id="UP000028828">
    <property type="component" value="Unassembled WGS sequence"/>
</dbReference>
<proteinExistence type="inferred from homology"/>
<feature type="compositionally biased region" description="Basic and acidic residues" evidence="9">
    <location>
        <begin position="199"/>
        <end position="208"/>
    </location>
</feature>
<dbReference type="InterPro" id="IPR015943">
    <property type="entry name" value="WD40/YVTN_repeat-like_dom_sf"/>
</dbReference>
<dbReference type="VEuPathDB" id="ToxoDB:TGP89_242610"/>
<dbReference type="EC" id="3.1.1.97" evidence="6"/>
<dbReference type="SUPFAM" id="SSF50978">
    <property type="entry name" value="WD40 repeat-like"/>
    <property type="match status" value="1"/>
</dbReference>
<dbReference type="EMBL" id="AEYI02002251">
    <property type="protein sequence ID" value="KFG29001.1"/>
    <property type="molecule type" value="Genomic_DNA"/>
</dbReference>
<dbReference type="InterPro" id="IPR052415">
    <property type="entry name" value="Diphthine_MTase"/>
</dbReference>
<evidence type="ECO:0000256" key="7">
    <source>
        <dbReference type="ARBA" id="ARBA00047551"/>
    </source>
</evidence>
<evidence type="ECO:0000256" key="1">
    <source>
        <dbReference type="ARBA" id="ARBA00005156"/>
    </source>
</evidence>
<evidence type="ECO:0000256" key="8">
    <source>
        <dbReference type="PROSITE-ProRule" id="PRU00221"/>
    </source>
</evidence>